<gene>
    <name evidence="2" type="ORF">PCOR1329_LOCUS77482</name>
</gene>
<comment type="caution">
    <text evidence="2">The sequence shown here is derived from an EMBL/GenBank/DDBJ whole genome shotgun (WGS) entry which is preliminary data.</text>
</comment>
<evidence type="ECO:0000313" key="3">
    <source>
        <dbReference type="Proteomes" id="UP001189429"/>
    </source>
</evidence>
<evidence type="ECO:0000313" key="2">
    <source>
        <dbReference type="EMBL" id="CAK0900092.1"/>
    </source>
</evidence>
<accession>A0ABN9XKD0</accession>
<sequence length="934" mass="101240">EQPCSTARLLGGAAECASAPRCPAVSCVAPRGGYPVALPRISATAAGAAAQRRSGAAACTAAVAHCWRAASRSSAADWGQSLCSVWGGSNCSQALNSSVASETRKWRECGSCGCMVGWKATGKVGETAHFTMTSICIDAFDEIEDNMWSIRCDALMPYDQVPITFEQWAIFGNVPRMLGAELQRSDVLENGEHPMECDMHPRLAPPTAPASIVPATEDEMNAMLSDELAPQVSGAPSDDIEDTDVYSITAGGPQAPSAASEPGDGATLGAARPRASSIRSEKLEGKIAEGRPIAQPLNWEKIRAQSSYHEGDALCPVLFRTSCEAQKGCERQDVRKCLRQEKPTHLGQMLQEQTLYGDCVDKLPYFRQEAMSKWLSGCCLHGPCRGEPPFGIVGPFGSIDENDQVVLAQLDDSEDRVAPAYPCGFNAGDSDEPLEQFAIAEPRALAPKAPTESASTLDAAGQGDLREPGGGQAERPYDAPTPADITALAPEGRIPFVGILQQRDPSAAAAAMTAAAFWGGGRGCQRGDGGAWQCAADARRQFIEQQRRRTTEDLKALELTARNGYTWRTPAKMAAPLVVDVNFRACHLPDNAFARGAEVWRLQGKHQSHGMCRALYEKCLDIVDTVAFVRDVQDSVLDMIGGQGCSATAEWNKSWCCAKGGSNCNQALSPSMECETRRWRECGSCNRMTDWTEDGDADDVMWSHEDCRGMGDWDHSWCYVQGGFEWRDYGSCDFMSEWNYDGFSVDGKARKWRERGSCKRMTDWNEHGDADGVVESSVGCSATADWDQNRCYAKGSFNCNQCKLGCIATADWDQGQRHDCDDCSAAADWYQRWCYVQGGSTCDQSRDSSGASEKRKCCERCSCNCMTGWDYDGDADGVAESLEGCSATADWDQSWCYVHGGSNCDRAQESSVAGATQKWCECGSCNCMTGRNYD</sequence>
<feature type="non-terminal residue" evidence="2">
    <location>
        <position position="934"/>
    </location>
</feature>
<keyword evidence="3" id="KW-1185">Reference proteome</keyword>
<feature type="region of interest" description="Disordered" evidence="1">
    <location>
        <begin position="229"/>
        <end position="279"/>
    </location>
</feature>
<organism evidence="2 3">
    <name type="scientific">Prorocentrum cordatum</name>
    <dbReference type="NCBI Taxonomy" id="2364126"/>
    <lineage>
        <taxon>Eukaryota</taxon>
        <taxon>Sar</taxon>
        <taxon>Alveolata</taxon>
        <taxon>Dinophyceae</taxon>
        <taxon>Prorocentrales</taxon>
        <taxon>Prorocentraceae</taxon>
        <taxon>Prorocentrum</taxon>
    </lineage>
</organism>
<reference evidence="2" key="1">
    <citation type="submission" date="2023-10" db="EMBL/GenBank/DDBJ databases">
        <authorList>
            <person name="Chen Y."/>
            <person name="Shah S."/>
            <person name="Dougan E. K."/>
            <person name="Thang M."/>
            <person name="Chan C."/>
        </authorList>
    </citation>
    <scope>NUCLEOTIDE SEQUENCE [LARGE SCALE GENOMIC DNA]</scope>
</reference>
<dbReference type="EMBL" id="CAUYUJ010020726">
    <property type="protein sequence ID" value="CAK0900092.1"/>
    <property type="molecule type" value="Genomic_DNA"/>
</dbReference>
<proteinExistence type="predicted"/>
<evidence type="ECO:0000256" key="1">
    <source>
        <dbReference type="SAM" id="MobiDB-lite"/>
    </source>
</evidence>
<name>A0ABN9XKD0_9DINO</name>
<feature type="region of interest" description="Disordered" evidence="1">
    <location>
        <begin position="445"/>
        <end position="477"/>
    </location>
</feature>
<dbReference type="Proteomes" id="UP001189429">
    <property type="component" value="Unassembled WGS sequence"/>
</dbReference>
<feature type="non-terminal residue" evidence="2">
    <location>
        <position position="1"/>
    </location>
</feature>
<protein>
    <submittedName>
        <fullName evidence="2">Uncharacterized protein</fullName>
    </submittedName>
</protein>